<dbReference type="GO" id="GO:0022857">
    <property type="term" value="F:transmembrane transporter activity"/>
    <property type="evidence" value="ECO:0007669"/>
    <property type="project" value="InterPro"/>
</dbReference>
<keyword evidence="3 6" id="KW-0812">Transmembrane</keyword>
<keyword evidence="2" id="KW-0813">Transport</keyword>
<evidence type="ECO:0000313" key="11">
    <source>
        <dbReference type="Proteomes" id="UP000553957"/>
    </source>
</evidence>
<feature type="transmembrane region" description="Helical" evidence="6">
    <location>
        <begin position="439"/>
        <end position="462"/>
    </location>
</feature>
<evidence type="ECO:0000256" key="5">
    <source>
        <dbReference type="ARBA" id="ARBA00023136"/>
    </source>
</evidence>
<evidence type="ECO:0000256" key="4">
    <source>
        <dbReference type="ARBA" id="ARBA00022989"/>
    </source>
</evidence>
<evidence type="ECO:0000256" key="2">
    <source>
        <dbReference type="ARBA" id="ARBA00022448"/>
    </source>
</evidence>
<dbReference type="GO" id="GO:0005886">
    <property type="term" value="C:plasma membrane"/>
    <property type="evidence" value="ECO:0007669"/>
    <property type="project" value="UniProtKB-SubCell"/>
</dbReference>
<dbReference type="Pfam" id="PF07690">
    <property type="entry name" value="MFS_1"/>
    <property type="match status" value="1"/>
</dbReference>
<evidence type="ECO:0000256" key="3">
    <source>
        <dbReference type="ARBA" id="ARBA00022692"/>
    </source>
</evidence>
<feature type="transmembrane region" description="Helical" evidence="6">
    <location>
        <begin position="203"/>
        <end position="222"/>
    </location>
</feature>
<feature type="transmembrane region" description="Helical" evidence="6">
    <location>
        <begin position="305"/>
        <end position="328"/>
    </location>
</feature>
<dbReference type="InterPro" id="IPR011701">
    <property type="entry name" value="MFS"/>
</dbReference>
<dbReference type="SUPFAM" id="SSF103473">
    <property type="entry name" value="MFS general substrate transporter"/>
    <property type="match status" value="1"/>
</dbReference>
<gene>
    <name evidence="8" type="ORF">HNR71_003385</name>
    <name evidence="9" type="ORF">HPO96_05295</name>
</gene>
<evidence type="ECO:0000313" key="8">
    <source>
        <dbReference type="EMBL" id="MBB6567748.1"/>
    </source>
</evidence>
<evidence type="ECO:0000259" key="7">
    <source>
        <dbReference type="PROSITE" id="PS50850"/>
    </source>
</evidence>
<comment type="caution">
    <text evidence="9">The sequence shown here is derived from an EMBL/GenBank/DDBJ whole genome shotgun (WGS) entry which is preliminary data.</text>
</comment>
<dbReference type="RefSeq" id="WP_171671455.1">
    <property type="nucleotide sequence ID" value="NZ_BAAAGT010000003.1"/>
</dbReference>
<dbReference type="Proteomes" id="UP000534306">
    <property type="component" value="Unassembled WGS sequence"/>
</dbReference>
<feature type="transmembrane region" description="Helical" evidence="6">
    <location>
        <begin position="139"/>
        <end position="162"/>
    </location>
</feature>
<evidence type="ECO:0000313" key="9">
    <source>
        <dbReference type="EMBL" id="NOL39656.1"/>
    </source>
</evidence>
<feature type="transmembrane region" description="Helical" evidence="6">
    <location>
        <begin position="83"/>
        <end position="102"/>
    </location>
</feature>
<feature type="transmembrane region" description="Helical" evidence="6">
    <location>
        <begin position="273"/>
        <end position="293"/>
    </location>
</feature>
<accession>A0A7Y4KXE4</accession>
<dbReference type="PANTHER" id="PTHR42718">
    <property type="entry name" value="MAJOR FACILITATOR SUPERFAMILY MULTIDRUG TRANSPORTER MFSC"/>
    <property type="match status" value="1"/>
</dbReference>
<dbReference type="AlphaFoldDB" id="A0A7Y4KXE4"/>
<evidence type="ECO:0000313" key="10">
    <source>
        <dbReference type="Proteomes" id="UP000534306"/>
    </source>
</evidence>
<feature type="transmembrane region" description="Helical" evidence="6">
    <location>
        <begin position="368"/>
        <end position="392"/>
    </location>
</feature>
<dbReference type="PROSITE" id="PS50850">
    <property type="entry name" value="MFS"/>
    <property type="match status" value="1"/>
</dbReference>
<dbReference type="PANTHER" id="PTHR42718:SF9">
    <property type="entry name" value="MAJOR FACILITATOR SUPERFAMILY MULTIDRUG TRANSPORTER MFSC"/>
    <property type="match status" value="1"/>
</dbReference>
<comment type="subcellular location">
    <subcellularLocation>
        <location evidence="1">Cell membrane</location>
        <topology evidence="1">Multi-pass membrane protein</topology>
    </subcellularLocation>
</comment>
<dbReference type="InterPro" id="IPR036259">
    <property type="entry name" value="MFS_trans_sf"/>
</dbReference>
<evidence type="ECO:0000256" key="1">
    <source>
        <dbReference type="ARBA" id="ARBA00004651"/>
    </source>
</evidence>
<keyword evidence="10" id="KW-1185">Reference proteome</keyword>
<feature type="transmembrane region" description="Helical" evidence="6">
    <location>
        <begin position="340"/>
        <end position="362"/>
    </location>
</feature>
<feature type="transmembrane region" description="Helical" evidence="6">
    <location>
        <begin position="234"/>
        <end position="252"/>
    </location>
</feature>
<keyword evidence="4 6" id="KW-1133">Transmembrane helix</keyword>
<reference evidence="8 11" key="2">
    <citation type="submission" date="2020-08" db="EMBL/GenBank/DDBJ databases">
        <title>Sequencing the genomes of 1000 actinobacteria strains.</title>
        <authorList>
            <person name="Klenk H.-P."/>
        </authorList>
    </citation>
    <scope>NUCLEOTIDE SEQUENCE [LARGE SCALE GENOMIC DNA]</scope>
    <source>
        <strain evidence="8 11">DSM 15626</strain>
    </source>
</reference>
<dbReference type="Gene3D" id="1.20.1250.20">
    <property type="entry name" value="MFS general substrate transporter like domains"/>
    <property type="match status" value="1"/>
</dbReference>
<name>A0A7Y4KXE4_9ACTN</name>
<organism evidence="9 10">
    <name type="scientific">Kribbella sandramycini</name>
    <dbReference type="NCBI Taxonomy" id="60450"/>
    <lineage>
        <taxon>Bacteria</taxon>
        <taxon>Bacillati</taxon>
        <taxon>Actinomycetota</taxon>
        <taxon>Actinomycetes</taxon>
        <taxon>Propionibacteriales</taxon>
        <taxon>Kribbellaceae</taxon>
        <taxon>Kribbella</taxon>
    </lineage>
</organism>
<feature type="transmembrane region" description="Helical" evidence="6">
    <location>
        <begin position="168"/>
        <end position="191"/>
    </location>
</feature>
<feature type="transmembrane region" description="Helical" evidence="6">
    <location>
        <begin position="53"/>
        <end position="71"/>
    </location>
</feature>
<reference evidence="9 10" key="1">
    <citation type="submission" date="2020-05" db="EMBL/GenBank/DDBJ databases">
        <title>Genome sequence of Kribbella sandramycini ATCC 39419.</title>
        <authorList>
            <person name="Maclea K.S."/>
            <person name="Fair J.L."/>
        </authorList>
    </citation>
    <scope>NUCLEOTIDE SEQUENCE [LARGE SCALE GENOMIC DNA]</scope>
    <source>
        <strain evidence="9 10">ATCC 39419</strain>
    </source>
</reference>
<dbReference type="Proteomes" id="UP000553957">
    <property type="component" value="Unassembled WGS sequence"/>
</dbReference>
<dbReference type="EMBL" id="JABJRC010000001">
    <property type="protein sequence ID" value="NOL39656.1"/>
    <property type="molecule type" value="Genomic_DNA"/>
</dbReference>
<proteinExistence type="predicted"/>
<dbReference type="EMBL" id="JACHKF010000001">
    <property type="protein sequence ID" value="MBB6567748.1"/>
    <property type="molecule type" value="Genomic_DNA"/>
</dbReference>
<keyword evidence="5 6" id="KW-0472">Membrane</keyword>
<protein>
    <submittedName>
        <fullName evidence="9">MFS transporter</fullName>
    </submittedName>
    <submittedName>
        <fullName evidence="8">Putative MFS family arabinose efflux permease</fullName>
    </submittedName>
</protein>
<evidence type="ECO:0000256" key="6">
    <source>
        <dbReference type="SAM" id="Phobius"/>
    </source>
</evidence>
<dbReference type="InterPro" id="IPR020846">
    <property type="entry name" value="MFS_dom"/>
</dbReference>
<feature type="domain" description="Major facilitator superfamily (MFS) profile" evidence="7">
    <location>
        <begin position="17"/>
        <end position="468"/>
    </location>
</feature>
<sequence>MRAPAAPAQHRRPYAVILIALVIAEATGAFEASMLTVAVPHLVQEFGVSTVDVGWAITGFFLVAGASAAVGGRLGDLFGRRRVLIIVLLLSVVGSLISALIGTFPSIIVGRSIQGVSGAVLPLLMGLVRESVDRKRVPITIAIVAGTVSIASAIGFFTAGILVDTIGWRSIFLVAAGLAVAAAAITALTLPPSPRQFAPGDRIDVIGGLTFVPALAILLYGVSSSAEHGWASPVVWISIYAGIALGTIWAWWELQHPSPLINLRLLTSRKLTLTLAMIACYSLGPFGGFALIQPVLLQYPRSAPVGLGLSATAAGILFLGLAMFGYAASPFAGMLAGRRGARAAAVGGLLPTALLTPLLFLFRDSLGLTILIMLLMSIAATFIFTAIPNLITEVVPIGNASEGVGFYVVVRSIFQSVSTSLVALLLSSSVAPGTQFPTAGAFGFAMALMTAGSLGALAYALLIRSGTRSEQVSG</sequence>